<dbReference type="Gene3D" id="3.20.20.100">
    <property type="entry name" value="NADP-dependent oxidoreductase domain"/>
    <property type="match status" value="1"/>
</dbReference>
<dbReference type="InterPro" id="IPR042855">
    <property type="entry name" value="V_SNARE_CC"/>
</dbReference>
<evidence type="ECO:0000256" key="2">
    <source>
        <dbReference type="ARBA" id="ARBA00022448"/>
    </source>
</evidence>
<dbReference type="Proteomes" id="UP000237271">
    <property type="component" value="Unassembled WGS sequence"/>
</dbReference>
<reference evidence="12 13" key="1">
    <citation type="journal article" date="2017" name="Genome Biol. Evol.">
        <title>Phytophthora megakarya and P. palmivora, closely related causal agents of cacao black pod rot, underwent increases in genome sizes and gene numbers by different mechanisms.</title>
        <authorList>
            <person name="Ali S.S."/>
            <person name="Shao J."/>
            <person name="Lary D.J."/>
            <person name="Kronmiller B."/>
            <person name="Shen D."/>
            <person name="Strem M.D."/>
            <person name="Amoako-Attah I."/>
            <person name="Akrofi A.Y."/>
            <person name="Begoude B.A."/>
            <person name="Ten Hoopen G.M."/>
            <person name="Coulibaly K."/>
            <person name="Kebe B.I."/>
            <person name="Melnick R.L."/>
            <person name="Guiltinan M.J."/>
            <person name="Tyler B.M."/>
            <person name="Meinhardt L.W."/>
            <person name="Bailey B.A."/>
        </authorList>
    </citation>
    <scope>NUCLEOTIDE SEQUENCE [LARGE SCALE GENOMIC DNA]</scope>
    <source>
        <strain evidence="13">sbr112.9</strain>
    </source>
</reference>
<dbReference type="InterPro" id="IPR010908">
    <property type="entry name" value="Longin_dom"/>
</dbReference>
<keyword evidence="3 9" id="KW-0812">Transmembrane</keyword>
<dbReference type="Pfam" id="PF00248">
    <property type="entry name" value="Aldo_ket_red"/>
    <property type="match status" value="1"/>
</dbReference>
<evidence type="ECO:0000256" key="9">
    <source>
        <dbReference type="SAM" id="Phobius"/>
    </source>
</evidence>
<evidence type="ECO:0000256" key="5">
    <source>
        <dbReference type="ARBA" id="ARBA00022989"/>
    </source>
</evidence>
<dbReference type="AlphaFoldDB" id="A0A2P4Y8R0"/>
<dbReference type="GO" id="GO:0012505">
    <property type="term" value="C:endomembrane system"/>
    <property type="evidence" value="ECO:0007669"/>
    <property type="project" value="UniProtKB-SubCell"/>
</dbReference>
<keyword evidence="4" id="KW-0653">Protein transport</keyword>
<evidence type="ECO:0000259" key="11">
    <source>
        <dbReference type="PROSITE" id="PS50892"/>
    </source>
</evidence>
<evidence type="ECO:0000313" key="13">
    <source>
        <dbReference type="Proteomes" id="UP000237271"/>
    </source>
</evidence>
<dbReference type="EMBL" id="NCKW01004916">
    <property type="protein sequence ID" value="POM74188.1"/>
    <property type="molecule type" value="Genomic_DNA"/>
</dbReference>
<evidence type="ECO:0000256" key="3">
    <source>
        <dbReference type="ARBA" id="ARBA00022692"/>
    </source>
</evidence>
<dbReference type="PROSITE" id="PS50859">
    <property type="entry name" value="LONGIN"/>
    <property type="match status" value="1"/>
</dbReference>
<keyword evidence="2" id="KW-0813">Transport</keyword>
<keyword evidence="13" id="KW-1185">Reference proteome</keyword>
<dbReference type="InterPro" id="IPR036812">
    <property type="entry name" value="NAD(P)_OxRdtase_dom_sf"/>
</dbReference>
<sequence length="610" mass="68390">MPRMDVSKTLTSSYSSNFIQAAVNPEVVTKANEKQAYVEALVLNEAVEDLDIPRECFVVSTHIGSNVVHPSNPEADDRLTKDYVQKGVEITMKELDVDTLDHVICQIPDELALSSSKHVELMEKLKATCDALETMCVNGKVQSYGFSLPNFDASSTPLEELVEKTFTPLSEQFGRFASLQLPQHVGSAIFPLPEAVMQFRKEREMLLIGDRPLEAMLSSGNPFHLKTYSDITGEDVALLLKTAFNLGIAVEKKYMEAIRPDKEHLGLPPAEEVAWAHILANQHSQFDNLQVWLYVRETQIQPRVEAIIKEFNKHKETEELGFAYSMAMNQLLKCFTGSVELMDADRAINIMSAWKAEKGLLPSDKMSIEEVAVMASLNKVIVACYMHSGGKPSRGGETEMNTFKEMLNKVIRAPTWKTQVTPNGRHSLECDPNKFHFTMNNDELVFAAITAKEYPIRLAFQMISAVQTEIVPKFGSKALTCRENGLDKDCAKAFAAIAATYDDRTKVDKLSEVMHQVDGVKTVMHNNIQVVLSNTEKMEVVEQKTNDLNEQAKVFRNTGRKLRRQMWWKNVKLTILLGVCAILVILIILAVLGVFKKSSNSDTTRLLRAL</sequence>
<dbReference type="SUPFAM" id="SSF64356">
    <property type="entry name" value="SNARE-like"/>
    <property type="match status" value="1"/>
</dbReference>
<keyword evidence="5 9" id="KW-1133">Transmembrane helix</keyword>
<evidence type="ECO:0000256" key="1">
    <source>
        <dbReference type="ARBA" id="ARBA00008025"/>
    </source>
</evidence>
<dbReference type="InterPro" id="IPR051097">
    <property type="entry name" value="Synaptobrevin-like_transport"/>
</dbReference>
<protein>
    <submittedName>
        <fullName evidence="12">VAMP synaptobrevin-like protein</fullName>
    </submittedName>
</protein>
<evidence type="ECO:0000256" key="8">
    <source>
        <dbReference type="PROSITE-ProRule" id="PRU00290"/>
    </source>
</evidence>
<dbReference type="Gene3D" id="3.30.450.50">
    <property type="entry name" value="Longin domain"/>
    <property type="match status" value="1"/>
</dbReference>
<dbReference type="InterPro" id="IPR001388">
    <property type="entry name" value="Synaptobrevin-like"/>
</dbReference>
<dbReference type="SMART" id="SM01270">
    <property type="entry name" value="Longin"/>
    <property type="match status" value="1"/>
</dbReference>
<dbReference type="InterPro" id="IPR011012">
    <property type="entry name" value="Longin-like_dom_sf"/>
</dbReference>
<dbReference type="PROSITE" id="PS50892">
    <property type="entry name" value="V_SNARE"/>
    <property type="match status" value="1"/>
</dbReference>
<evidence type="ECO:0000256" key="6">
    <source>
        <dbReference type="ARBA" id="ARBA00023136"/>
    </source>
</evidence>
<dbReference type="Pfam" id="PF13774">
    <property type="entry name" value="Longin"/>
    <property type="match status" value="1"/>
</dbReference>
<feature type="domain" description="V-SNARE coiled-coil homology" evidence="11">
    <location>
        <begin position="509"/>
        <end position="569"/>
    </location>
</feature>
<dbReference type="OrthoDB" id="115600at2759"/>
<dbReference type="Pfam" id="PF00957">
    <property type="entry name" value="Synaptobrevin"/>
    <property type="match status" value="1"/>
</dbReference>
<dbReference type="CDD" id="cd14824">
    <property type="entry name" value="Longin"/>
    <property type="match status" value="1"/>
</dbReference>
<dbReference type="GO" id="GO:0016020">
    <property type="term" value="C:membrane"/>
    <property type="evidence" value="ECO:0007669"/>
    <property type="project" value="InterPro"/>
</dbReference>
<evidence type="ECO:0000256" key="4">
    <source>
        <dbReference type="ARBA" id="ARBA00022927"/>
    </source>
</evidence>
<keyword evidence="8" id="KW-0175">Coiled coil</keyword>
<evidence type="ECO:0000313" key="12">
    <source>
        <dbReference type="EMBL" id="POM74188.1"/>
    </source>
</evidence>
<keyword evidence="6 9" id="KW-0472">Membrane</keyword>
<comment type="similarity">
    <text evidence="1">Belongs to the synaptobrevin family.</text>
</comment>
<proteinExistence type="inferred from homology"/>
<dbReference type="FunFam" id="1.20.5.110:FF:000004">
    <property type="entry name" value="Vesicle-associated membrane protein 7"/>
    <property type="match status" value="1"/>
</dbReference>
<comment type="subcellular location">
    <subcellularLocation>
        <location evidence="7">Endomembrane system</location>
        <topology evidence="7">Single-pass type IV membrane protein</topology>
    </subcellularLocation>
</comment>
<dbReference type="PANTHER" id="PTHR21136:SF168">
    <property type="entry name" value="VESICLE-ASSOCIATED MEMBRANE PROTEIN 9"/>
    <property type="match status" value="1"/>
</dbReference>
<organism evidence="12 13">
    <name type="scientific">Phytophthora palmivora</name>
    <dbReference type="NCBI Taxonomy" id="4796"/>
    <lineage>
        <taxon>Eukaryota</taxon>
        <taxon>Sar</taxon>
        <taxon>Stramenopiles</taxon>
        <taxon>Oomycota</taxon>
        <taxon>Peronosporomycetes</taxon>
        <taxon>Peronosporales</taxon>
        <taxon>Peronosporaceae</taxon>
        <taxon>Phytophthora</taxon>
    </lineage>
</organism>
<dbReference type="GO" id="GO:0015031">
    <property type="term" value="P:protein transport"/>
    <property type="evidence" value="ECO:0007669"/>
    <property type="project" value="UniProtKB-KW"/>
</dbReference>
<accession>A0A2P4Y8R0</accession>
<feature type="transmembrane region" description="Helical" evidence="9">
    <location>
        <begin position="573"/>
        <end position="595"/>
    </location>
</feature>
<dbReference type="GO" id="GO:0016192">
    <property type="term" value="P:vesicle-mediated transport"/>
    <property type="evidence" value="ECO:0007669"/>
    <property type="project" value="InterPro"/>
</dbReference>
<feature type="domain" description="Longin" evidence="10">
    <location>
        <begin position="370"/>
        <end position="475"/>
    </location>
</feature>
<gene>
    <name evidence="12" type="ORF">PHPALM_8889</name>
</gene>
<dbReference type="GO" id="GO:0005737">
    <property type="term" value="C:cytoplasm"/>
    <property type="evidence" value="ECO:0007669"/>
    <property type="project" value="UniProtKB-ARBA"/>
</dbReference>
<dbReference type="Gene3D" id="1.20.5.110">
    <property type="match status" value="1"/>
</dbReference>
<name>A0A2P4Y8R0_9STRA</name>
<dbReference type="InterPro" id="IPR023210">
    <property type="entry name" value="NADP_OxRdtase_dom"/>
</dbReference>
<evidence type="ECO:0000259" key="10">
    <source>
        <dbReference type="PROSITE" id="PS50859"/>
    </source>
</evidence>
<dbReference type="SUPFAM" id="SSF51430">
    <property type="entry name" value="NAD(P)-linked oxidoreductase"/>
    <property type="match status" value="1"/>
</dbReference>
<comment type="caution">
    <text evidence="12">The sequence shown here is derived from an EMBL/GenBank/DDBJ whole genome shotgun (WGS) entry which is preliminary data.</text>
</comment>
<dbReference type="PANTHER" id="PTHR21136">
    <property type="entry name" value="SNARE PROTEINS"/>
    <property type="match status" value="1"/>
</dbReference>
<dbReference type="SUPFAM" id="SSF58038">
    <property type="entry name" value="SNARE fusion complex"/>
    <property type="match status" value="1"/>
</dbReference>
<evidence type="ECO:0000256" key="7">
    <source>
        <dbReference type="ARBA" id="ARBA00046280"/>
    </source>
</evidence>
<dbReference type="CDD" id="cd15843">
    <property type="entry name" value="R-SNARE"/>
    <property type="match status" value="1"/>
</dbReference>
<dbReference type="PRINTS" id="PR00219">
    <property type="entry name" value="SYNAPTOBREVN"/>
</dbReference>